<evidence type="ECO:0000313" key="2">
    <source>
        <dbReference type="EMBL" id="EFY06355.1"/>
    </source>
</evidence>
<dbReference type="AlphaFoldDB" id="E8LM83"/>
<evidence type="ECO:0000313" key="3">
    <source>
        <dbReference type="Proteomes" id="UP000018458"/>
    </source>
</evidence>
<keyword evidence="1" id="KW-0812">Transmembrane</keyword>
<feature type="transmembrane region" description="Helical" evidence="1">
    <location>
        <begin position="46"/>
        <end position="66"/>
    </location>
</feature>
<evidence type="ECO:0000256" key="1">
    <source>
        <dbReference type="SAM" id="Phobius"/>
    </source>
</evidence>
<organism evidence="2 3">
    <name type="scientific">Succinatimonas hippei (strain DSM 22608 / JCM 16073 / KCTC 15190 / YIT 12066)</name>
    <dbReference type="NCBI Taxonomy" id="762983"/>
    <lineage>
        <taxon>Bacteria</taxon>
        <taxon>Pseudomonadati</taxon>
        <taxon>Pseudomonadota</taxon>
        <taxon>Gammaproteobacteria</taxon>
        <taxon>Aeromonadales</taxon>
        <taxon>Succinivibrionaceae</taxon>
        <taxon>Succinatimonas</taxon>
    </lineage>
</organism>
<dbReference type="HOGENOM" id="CLU_1554495_0_0_6"/>
<proteinExistence type="predicted"/>
<comment type="caution">
    <text evidence="2">The sequence shown here is derived from an EMBL/GenBank/DDBJ whole genome shotgun (WGS) entry which is preliminary data.</text>
</comment>
<protein>
    <submittedName>
        <fullName evidence="2">Uncharacterized protein</fullName>
    </submittedName>
</protein>
<dbReference type="OrthoDB" id="7057800at2"/>
<keyword evidence="1" id="KW-0472">Membrane</keyword>
<sequence length="172" mass="19253">MFSRSHSFEPRVGTAQFVFGIIYTLIVATALILAAYAYSQGNKEPYMHYFMAAVFAIMAVKSFYLYKKVKNLMKNGVHTVGTLTSCEPVRGITILKAVVDVKDYGPIDIETRLAGETVAHEIKRYLNEHHTDQVPVMVVGNSKRPRGMIMIRTKAGRLDPQSIEIKNKEGAL</sequence>
<gene>
    <name evidence="2" type="ORF">HMPREF9444_01868</name>
</gene>
<dbReference type="STRING" id="762983.HMPREF9444_01868"/>
<dbReference type="EMBL" id="AEVO01000131">
    <property type="protein sequence ID" value="EFY06355.1"/>
    <property type="molecule type" value="Genomic_DNA"/>
</dbReference>
<name>E8LM83_SUCHY</name>
<dbReference type="Proteomes" id="UP000018458">
    <property type="component" value="Unassembled WGS sequence"/>
</dbReference>
<reference evidence="2 3" key="1">
    <citation type="submission" date="2011-01" db="EMBL/GenBank/DDBJ databases">
        <authorList>
            <person name="Weinstock G."/>
            <person name="Sodergren E."/>
            <person name="Clifton S."/>
            <person name="Fulton L."/>
            <person name="Fulton B."/>
            <person name="Courtney L."/>
            <person name="Fronick C."/>
            <person name="Harrison M."/>
            <person name="Strong C."/>
            <person name="Farmer C."/>
            <person name="Delahaunty K."/>
            <person name="Markovic C."/>
            <person name="Hall O."/>
            <person name="Minx P."/>
            <person name="Tomlinson C."/>
            <person name="Mitreva M."/>
            <person name="Hou S."/>
            <person name="Chen J."/>
            <person name="Wollam A."/>
            <person name="Pepin K.H."/>
            <person name="Johnson M."/>
            <person name="Bhonagiri V."/>
            <person name="Zhang X."/>
            <person name="Suruliraj S."/>
            <person name="Warren W."/>
            <person name="Chinwalla A."/>
            <person name="Mardis E.R."/>
            <person name="Wilson R.K."/>
        </authorList>
    </citation>
    <scope>NUCLEOTIDE SEQUENCE [LARGE SCALE GENOMIC DNA]</scope>
    <source>
        <strain evidence="3">DSM 22608 / JCM 16073 / KCTC 15190 / YIT 12066</strain>
    </source>
</reference>
<dbReference type="RefSeq" id="WP_009144021.1">
    <property type="nucleotide sequence ID" value="NZ_GL831058.1"/>
</dbReference>
<feature type="transmembrane region" description="Helical" evidence="1">
    <location>
        <begin position="12"/>
        <end position="34"/>
    </location>
</feature>
<keyword evidence="3" id="KW-1185">Reference proteome</keyword>
<accession>E8LM83</accession>
<keyword evidence="1" id="KW-1133">Transmembrane helix</keyword>